<sequence length="109" mass="11147">MGERSKPSSSSSTPSSSSAAAAASSGSFASVEVSPSSQSYPLAAPNARAPHAIASYCTVVRREKGERAELAGLDRAGSAGWPGWLAGWRLGSVWLGLTLGLTVPVITWD</sequence>
<accession>A0A8W7PBC8</accession>
<feature type="compositionally biased region" description="Low complexity" evidence="1">
    <location>
        <begin position="7"/>
        <end position="20"/>
    </location>
</feature>
<dbReference type="EnsemblMetazoa" id="ACOM028220-RA">
    <property type="protein sequence ID" value="ACOM028220-PA.1"/>
    <property type="gene ID" value="ACOM028220"/>
</dbReference>
<organism evidence="2">
    <name type="scientific">Anopheles coluzzii</name>
    <name type="common">African malaria mosquito</name>
    <dbReference type="NCBI Taxonomy" id="1518534"/>
    <lineage>
        <taxon>Eukaryota</taxon>
        <taxon>Metazoa</taxon>
        <taxon>Ecdysozoa</taxon>
        <taxon>Arthropoda</taxon>
        <taxon>Hexapoda</taxon>
        <taxon>Insecta</taxon>
        <taxon>Pterygota</taxon>
        <taxon>Neoptera</taxon>
        <taxon>Endopterygota</taxon>
        <taxon>Diptera</taxon>
        <taxon>Nematocera</taxon>
        <taxon>Culicoidea</taxon>
        <taxon>Culicidae</taxon>
        <taxon>Anophelinae</taxon>
        <taxon>Anopheles</taxon>
    </lineage>
</organism>
<name>A0A8W7PBC8_ANOCL</name>
<reference evidence="2" key="1">
    <citation type="submission" date="2022-08" db="UniProtKB">
        <authorList>
            <consortium name="EnsemblMetazoa"/>
        </authorList>
    </citation>
    <scope>IDENTIFICATION</scope>
</reference>
<proteinExistence type="predicted"/>
<feature type="region of interest" description="Disordered" evidence="1">
    <location>
        <begin position="1"/>
        <end position="20"/>
    </location>
</feature>
<dbReference type="AlphaFoldDB" id="A0A8W7PBC8"/>
<protein>
    <submittedName>
        <fullName evidence="2">Uncharacterized protein</fullName>
    </submittedName>
</protein>
<evidence type="ECO:0000313" key="2">
    <source>
        <dbReference type="EnsemblMetazoa" id="ACOM028220-PA.1"/>
    </source>
</evidence>
<evidence type="ECO:0000256" key="1">
    <source>
        <dbReference type="SAM" id="MobiDB-lite"/>
    </source>
</evidence>
<dbReference type="Proteomes" id="UP000075882">
    <property type="component" value="Unassembled WGS sequence"/>
</dbReference>